<dbReference type="PROSITE" id="PS50801">
    <property type="entry name" value="STAS"/>
    <property type="match status" value="1"/>
</dbReference>
<name>A0A511QU85_9VIBR</name>
<dbReference type="OrthoDB" id="5900662at2"/>
<dbReference type="AlphaFoldDB" id="A0A511QU85"/>
<dbReference type="PANTHER" id="PTHR35849:SF1">
    <property type="entry name" value="INTERMEMBRANE PHOSPHOLIPID TRANSPORT SYSTEM BINDING PROTEIN MLAB"/>
    <property type="match status" value="1"/>
</dbReference>
<feature type="domain" description="STAS" evidence="1">
    <location>
        <begin position="16"/>
        <end position="114"/>
    </location>
</feature>
<dbReference type="InterPro" id="IPR052746">
    <property type="entry name" value="MlaB_ABC_Transporter"/>
</dbReference>
<sequence>MNTAASWIVIDEQHAEIRGVLNRNSVPQLWQQILQWSPSVGRLEIDLNEVLNSDSAAMALILHLIEHAKNCNCHIMLRSVPNKLLTLFEVSNAMPLLAGHIEIEIEGKSGYYTS</sequence>
<dbReference type="InterPro" id="IPR036513">
    <property type="entry name" value="STAS_dom_sf"/>
</dbReference>
<proteinExistence type="predicted"/>
<dbReference type="InterPro" id="IPR058548">
    <property type="entry name" value="MlaB-like_STAS"/>
</dbReference>
<gene>
    <name evidence="2" type="ORF">VSU01S_31680</name>
</gene>
<dbReference type="PANTHER" id="PTHR35849">
    <property type="entry name" value="BLR2341 PROTEIN"/>
    <property type="match status" value="1"/>
</dbReference>
<dbReference type="Proteomes" id="UP000321113">
    <property type="component" value="Unassembled WGS sequence"/>
</dbReference>
<comment type="caution">
    <text evidence="2">The sequence shown here is derived from an EMBL/GenBank/DDBJ whole genome shotgun (WGS) entry which is preliminary data.</text>
</comment>
<keyword evidence="3" id="KW-1185">Reference proteome</keyword>
<dbReference type="SUPFAM" id="SSF52091">
    <property type="entry name" value="SpoIIaa-like"/>
    <property type="match status" value="1"/>
</dbReference>
<dbReference type="RefSeq" id="WP_119011392.1">
    <property type="nucleotide sequence ID" value="NZ_BJXK01000015.1"/>
</dbReference>
<organism evidence="2 3">
    <name type="scientific">Vibrio superstes NBRC 103154</name>
    <dbReference type="NCBI Taxonomy" id="1219062"/>
    <lineage>
        <taxon>Bacteria</taxon>
        <taxon>Pseudomonadati</taxon>
        <taxon>Pseudomonadota</taxon>
        <taxon>Gammaproteobacteria</taxon>
        <taxon>Vibrionales</taxon>
        <taxon>Vibrionaceae</taxon>
        <taxon>Vibrio</taxon>
    </lineage>
</organism>
<accession>A0A511QU85</accession>
<dbReference type="Gene3D" id="3.30.750.24">
    <property type="entry name" value="STAS domain"/>
    <property type="match status" value="1"/>
</dbReference>
<evidence type="ECO:0000259" key="1">
    <source>
        <dbReference type="PROSITE" id="PS50801"/>
    </source>
</evidence>
<reference evidence="2 3" key="1">
    <citation type="submission" date="2019-07" db="EMBL/GenBank/DDBJ databases">
        <title>Whole genome shotgun sequence of Vibrio superstes NBRC 103154.</title>
        <authorList>
            <person name="Hosoyama A."/>
            <person name="Uohara A."/>
            <person name="Ohji S."/>
            <person name="Ichikawa N."/>
        </authorList>
    </citation>
    <scope>NUCLEOTIDE SEQUENCE [LARGE SCALE GENOMIC DNA]</scope>
    <source>
        <strain evidence="2 3">NBRC 103154</strain>
    </source>
</reference>
<dbReference type="InterPro" id="IPR002645">
    <property type="entry name" value="STAS_dom"/>
</dbReference>
<evidence type="ECO:0000313" key="3">
    <source>
        <dbReference type="Proteomes" id="UP000321113"/>
    </source>
</evidence>
<protein>
    <recommendedName>
        <fullName evidence="1">STAS domain-containing protein</fullName>
    </recommendedName>
</protein>
<evidence type="ECO:0000313" key="2">
    <source>
        <dbReference type="EMBL" id="GEM80923.1"/>
    </source>
</evidence>
<dbReference type="Pfam" id="PF13466">
    <property type="entry name" value="STAS_2"/>
    <property type="match status" value="1"/>
</dbReference>
<dbReference type="EMBL" id="BJXK01000015">
    <property type="protein sequence ID" value="GEM80923.1"/>
    <property type="molecule type" value="Genomic_DNA"/>
</dbReference>